<dbReference type="EMBL" id="JAPFFM010000011">
    <property type="protein sequence ID" value="KAJ6733243.1"/>
    <property type="molecule type" value="Genomic_DNA"/>
</dbReference>
<proteinExistence type="predicted"/>
<sequence length="108" mass="12397">MDDPKLAPGRWIFRFSRSRKELARCSLFKPLLSAACSSSSINISEPQETKDEDKQPYHRRRRMKTNSHTIGGEVMFRGFSRVVGAAEEYTPTHKQTMNLIVFYDEVAG</sequence>
<reference evidence="2" key="1">
    <citation type="submission" date="2022-11" db="EMBL/GenBank/DDBJ databases">
        <authorList>
            <person name="Hyden B.L."/>
            <person name="Feng K."/>
            <person name="Yates T."/>
            <person name="Jawdy S."/>
            <person name="Smart L.B."/>
            <person name="Muchero W."/>
        </authorList>
    </citation>
    <scope>NUCLEOTIDE SEQUENCE</scope>
    <source>
        <tissue evidence="2">Shoot tip</tissue>
    </source>
</reference>
<name>A0A9Q0ZG81_9ROSI</name>
<feature type="region of interest" description="Disordered" evidence="1">
    <location>
        <begin position="39"/>
        <end position="61"/>
    </location>
</feature>
<evidence type="ECO:0000313" key="3">
    <source>
        <dbReference type="Proteomes" id="UP001151752"/>
    </source>
</evidence>
<evidence type="ECO:0000256" key="1">
    <source>
        <dbReference type="SAM" id="MobiDB-lite"/>
    </source>
</evidence>
<protein>
    <submittedName>
        <fullName evidence="2">Uncharacterized protein</fullName>
    </submittedName>
</protein>
<dbReference type="AlphaFoldDB" id="A0A9Q0ZG81"/>
<feature type="compositionally biased region" description="Basic and acidic residues" evidence="1">
    <location>
        <begin position="47"/>
        <end position="56"/>
    </location>
</feature>
<reference evidence="2" key="2">
    <citation type="journal article" date="2023" name="Int. J. Mol. Sci.">
        <title>De Novo Assembly and Annotation of 11 Diverse Shrub Willow (Salix) Genomes Reveals Novel Gene Organization in Sex-Linked Regions.</title>
        <authorList>
            <person name="Hyden B."/>
            <person name="Feng K."/>
            <person name="Yates T.B."/>
            <person name="Jawdy S."/>
            <person name="Cereghino C."/>
            <person name="Smart L.B."/>
            <person name="Muchero W."/>
        </authorList>
    </citation>
    <scope>NUCLEOTIDE SEQUENCE</scope>
    <source>
        <tissue evidence="2">Shoot tip</tissue>
    </source>
</reference>
<gene>
    <name evidence="2" type="ORF">OIU74_005079</name>
</gene>
<keyword evidence="3" id="KW-1185">Reference proteome</keyword>
<accession>A0A9Q0ZG81</accession>
<comment type="caution">
    <text evidence="2">The sequence shown here is derived from an EMBL/GenBank/DDBJ whole genome shotgun (WGS) entry which is preliminary data.</text>
</comment>
<organism evidence="2 3">
    <name type="scientific">Salix koriyanagi</name>
    <dbReference type="NCBI Taxonomy" id="2511006"/>
    <lineage>
        <taxon>Eukaryota</taxon>
        <taxon>Viridiplantae</taxon>
        <taxon>Streptophyta</taxon>
        <taxon>Embryophyta</taxon>
        <taxon>Tracheophyta</taxon>
        <taxon>Spermatophyta</taxon>
        <taxon>Magnoliopsida</taxon>
        <taxon>eudicotyledons</taxon>
        <taxon>Gunneridae</taxon>
        <taxon>Pentapetalae</taxon>
        <taxon>rosids</taxon>
        <taxon>fabids</taxon>
        <taxon>Malpighiales</taxon>
        <taxon>Salicaceae</taxon>
        <taxon>Saliceae</taxon>
        <taxon>Salix</taxon>
    </lineage>
</organism>
<evidence type="ECO:0000313" key="2">
    <source>
        <dbReference type="EMBL" id="KAJ6733243.1"/>
    </source>
</evidence>
<dbReference type="Proteomes" id="UP001151752">
    <property type="component" value="Chromosome 7"/>
</dbReference>